<dbReference type="AlphaFoldDB" id="A0A2H3DJZ7"/>
<organism evidence="1 2">
    <name type="scientific">Armillaria gallica</name>
    <name type="common">Bulbous honey fungus</name>
    <name type="synonym">Armillaria bulbosa</name>
    <dbReference type="NCBI Taxonomy" id="47427"/>
    <lineage>
        <taxon>Eukaryota</taxon>
        <taxon>Fungi</taxon>
        <taxon>Dikarya</taxon>
        <taxon>Basidiomycota</taxon>
        <taxon>Agaricomycotina</taxon>
        <taxon>Agaricomycetes</taxon>
        <taxon>Agaricomycetidae</taxon>
        <taxon>Agaricales</taxon>
        <taxon>Marasmiineae</taxon>
        <taxon>Physalacriaceae</taxon>
        <taxon>Armillaria</taxon>
    </lineage>
</organism>
<sequence>MSPSKCFSVLTPQVTVGETGQSQQGLVEFFHSHMYLCLKPSFLLATSSKFQAAFEMRLQCTAIGLPLISFWAQVEKKH</sequence>
<gene>
    <name evidence="1" type="ORF">ARMGADRAFT_1083927</name>
</gene>
<protein>
    <submittedName>
        <fullName evidence="1">Uncharacterized protein</fullName>
    </submittedName>
</protein>
<accession>A0A2H3DJZ7</accession>
<dbReference type="EMBL" id="KZ293669">
    <property type="protein sequence ID" value="PBK89397.1"/>
    <property type="molecule type" value="Genomic_DNA"/>
</dbReference>
<keyword evidence="2" id="KW-1185">Reference proteome</keyword>
<evidence type="ECO:0000313" key="1">
    <source>
        <dbReference type="EMBL" id="PBK89397.1"/>
    </source>
</evidence>
<name>A0A2H3DJZ7_ARMGA</name>
<dbReference type="Proteomes" id="UP000217790">
    <property type="component" value="Unassembled WGS sequence"/>
</dbReference>
<dbReference type="InParanoid" id="A0A2H3DJZ7"/>
<evidence type="ECO:0000313" key="2">
    <source>
        <dbReference type="Proteomes" id="UP000217790"/>
    </source>
</evidence>
<proteinExistence type="predicted"/>
<reference evidence="2" key="1">
    <citation type="journal article" date="2017" name="Nat. Ecol. Evol.">
        <title>Genome expansion and lineage-specific genetic innovations in the forest pathogenic fungi Armillaria.</title>
        <authorList>
            <person name="Sipos G."/>
            <person name="Prasanna A.N."/>
            <person name="Walter M.C."/>
            <person name="O'Connor E."/>
            <person name="Balint B."/>
            <person name="Krizsan K."/>
            <person name="Kiss B."/>
            <person name="Hess J."/>
            <person name="Varga T."/>
            <person name="Slot J."/>
            <person name="Riley R."/>
            <person name="Boka B."/>
            <person name="Rigling D."/>
            <person name="Barry K."/>
            <person name="Lee J."/>
            <person name="Mihaltcheva S."/>
            <person name="LaButti K."/>
            <person name="Lipzen A."/>
            <person name="Waldron R."/>
            <person name="Moloney N.M."/>
            <person name="Sperisen C."/>
            <person name="Kredics L."/>
            <person name="Vagvoelgyi C."/>
            <person name="Patrignani A."/>
            <person name="Fitzpatrick D."/>
            <person name="Nagy I."/>
            <person name="Doyle S."/>
            <person name="Anderson J.B."/>
            <person name="Grigoriev I.V."/>
            <person name="Gueldener U."/>
            <person name="Muensterkoetter M."/>
            <person name="Nagy L.G."/>
        </authorList>
    </citation>
    <scope>NUCLEOTIDE SEQUENCE [LARGE SCALE GENOMIC DNA]</scope>
    <source>
        <strain evidence="2">Ar21-2</strain>
    </source>
</reference>